<reference evidence="2" key="1">
    <citation type="submission" date="2022-01" db="EMBL/GenBank/DDBJ databases">
        <authorList>
            <person name="Braso-Vives M."/>
        </authorList>
    </citation>
    <scope>NUCLEOTIDE SEQUENCE</scope>
</reference>
<dbReference type="EMBL" id="OV696686">
    <property type="protein sequence ID" value="CAH1233956.1"/>
    <property type="molecule type" value="Genomic_DNA"/>
</dbReference>
<gene>
    <name evidence="2" type="primary">Hypp866</name>
    <name evidence="2" type="ORF">BLAG_LOCUS2537</name>
</gene>
<accession>A0A8J9YKL6</accession>
<protein>
    <submittedName>
        <fullName evidence="2">Hypp866 protein</fullName>
    </submittedName>
</protein>
<feature type="compositionally biased region" description="Basic and acidic residues" evidence="1">
    <location>
        <begin position="47"/>
        <end position="78"/>
    </location>
</feature>
<evidence type="ECO:0000256" key="1">
    <source>
        <dbReference type="SAM" id="MobiDB-lite"/>
    </source>
</evidence>
<dbReference type="Proteomes" id="UP000838412">
    <property type="component" value="Chromosome 1"/>
</dbReference>
<proteinExistence type="predicted"/>
<dbReference type="AlphaFoldDB" id="A0A8J9YKL6"/>
<feature type="compositionally biased region" description="Polar residues" evidence="1">
    <location>
        <begin position="32"/>
        <end position="45"/>
    </location>
</feature>
<evidence type="ECO:0000313" key="2">
    <source>
        <dbReference type="EMBL" id="CAH1233956.1"/>
    </source>
</evidence>
<name>A0A8J9YKL6_BRALA</name>
<sequence>MNCRDTVSKNAATFVEKLTAVNAYAGPVSGWDQATTRSSVRSGTYGTERHGHTARRGSVETEGRDVARAQKYVLDTELKGPSGPNTRC</sequence>
<keyword evidence="3" id="KW-1185">Reference proteome</keyword>
<feature type="region of interest" description="Disordered" evidence="1">
    <location>
        <begin position="28"/>
        <end position="88"/>
    </location>
</feature>
<evidence type="ECO:0000313" key="3">
    <source>
        <dbReference type="Proteomes" id="UP000838412"/>
    </source>
</evidence>
<organism evidence="2 3">
    <name type="scientific">Branchiostoma lanceolatum</name>
    <name type="common">Common lancelet</name>
    <name type="synonym">Amphioxus lanceolatum</name>
    <dbReference type="NCBI Taxonomy" id="7740"/>
    <lineage>
        <taxon>Eukaryota</taxon>
        <taxon>Metazoa</taxon>
        <taxon>Chordata</taxon>
        <taxon>Cephalochordata</taxon>
        <taxon>Leptocardii</taxon>
        <taxon>Amphioxiformes</taxon>
        <taxon>Branchiostomatidae</taxon>
        <taxon>Branchiostoma</taxon>
    </lineage>
</organism>